<evidence type="ECO:0000313" key="3">
    <source>
        <dbReference type="EMBL" id="SFM14734.1"/>
    </source>
</evidence>
<dbReference type="EMBL" id="FOTW01000013">
    <property type="protein sequence ID" value="SFM14734.1"/>
    <property type="molecule type" value="Genomic_DNA"/>
</dbReference>
<dbReference type="Pfam" id="PF00561">
    <property type="entry name" value="Abhydrolase_1"/>
    <property type="match status" value="1"/>
</dbReference>
<keyword evidence="3" id="KW-0378">Hydrolase</keyword>
<organism evidence="3 4">
    <name type="scientific">Rugamonas rubra</name>
    <dbReference type="NCBI Taxonomy" id="758825"/>
    <lineage>
        <taxon>Bacteria</taxon>
        <taxon>Pseudomonadati</taxon>
        <taxon>Pseudomonadota</taxon>
        <taxon>Betaproteobacteria</taxon>
        <taxon>Burkholderiales</taxon>
        <taxon>Oxalobacteraceae</taxon>
        <taxon>Telluria group</taxon>
        <taxon>Rugamonas</taxon>
    </lineage>
</organism>
<keyword evidence="1" id="KW-1133">Transmembrane helix</keyword>
<evidence type="ECO:0000313" key="4">
    <source>
        <dbReference type="Proteomes" id="UP000199470"/>
    </source>
</evidence>
<gene>
    <name evidence="3" type="ORF">SAMN02982985_02960</name>
</gene>
<dbReference type="PANTHER" id="PTHR37946:SF1">
    <property type="entry name" value="SLL1969 PROTEIN"/>
    <property type="match status" value="1"/>
</dbReference>
<feature type="transmembrane region" description="Helical" evidence="1">
    <location>
        <begin position="31"/>
        <end position="50"/>
    </location>
</feature>
<keyword evidence="1" id="KW-0472">Membrane</keyword>
<evidence type="ECO:0000256" key="1">
    <source>
        <dbReference type="SAM" id="Phobius"/>
    </source>
</evidence>
<name>A0A1I4NGS5_9BURK</name>
<protein>
    <submittedName>
        <fullName evidence="3">Triacylglycerol esterase/lipase EstA, alpha/beta hydrolase fold</fullName>
    </submittedName>
</protein>
<keyword evidence="1" id="KW-0812">Transmembrane</keyword>
<dbReference type="InterPro" id="IPR000073">
    <property type="entry name" value="AB_hydrolase_1"/>
</dbReference>
<dbReference type="PANTHER" id="PTHR37946">
    <property type="entry name" value="SLL1969 PROTEIN"/>
    <property type="match status" value="1"/>
</dbReference>
<dbReference type="AlphaFoldDB" id="A0A1I4NGS5"/>
<dbReference type="RefSeq" id="WP_093388455.1">
    <property type="nucleotide sequence ID" value="NZ_FOTW01000013.1"/>
</dbReference>
<dbReference type="SUPFAM" id="SSF53474">
    <property type="entry name" value="alpha/beta-Hydrolases"/>
    <property type="match status" value="1"/>
</dbReference>
<dbReference type="OrthoDB" id="275181at2"/>
<dbReference type="Gene3D" id="3.40.50.1820">
    <property type="entry name" value="alpha/beta hydrolase"/>
    <property type="match status" value="1"/>
</dbReference>
<reference evidence="3 4" key="1">
    <citation type="submission" date="2016-10" db="EMBL/GenBank/DDBJ databases">
        <authorList>
            <person name="de Groot N.N."/>
        </authorList>
    </citation>
    <scope>NUCLEOTIDE SEQUENCE [LARGE SCALE GENOMIC DNA]</scope>
    <source>
        <strain evidence="3 4">ATCC 43154</strain>
    </source>
</reference>
<dbReference type="Proteomes" id="UP000199470">
    <property type="component" value="Unassembled WGS sequence"/>
</dbReference>
<keyword evidence="4" id="KW-1185">Reference proteome</keyword>
<dbReference type="STRING" id="758825.SAMN02982985_02960"/>
<feature type="domain" description="AB hydrolase-1" evidence="2">
    <location>
        <begin position="119"/>
        <end position="225"/>
    </location>
</feature>
<accession>A0A1I4NGS5</accession>
<dbReference type="InterPro" id="IPR029058">
    <property type="entry name" value="AB_hydrolase_fold"/>
</dbReference>
<sequence>MIRRLLAWLLAVQALAALALAWGLWRGAGWQPAAALAAGVGAVLAVRLAINLNNFRLSRRWRSAVPAEFQLGPAAALRLCWREFAASLRSSSWDMLLPSPMWLAPAPPAVPATAAPAAPPVLLLHGYACNGGYWRRLGRQLRRAGISHYALDLAPPGAAIDQFVPQVRAAVAMLCARTGAPQVVLLGHSMGGLVARSYLRADGPARVARLITLGSPHHGTALARLGPGANAAQMRHGGAWLAALARAEAAEAAGAAGAGVTVVSLFSHHDNIVAPQDSARLAGARNLAFGAVGHVALGSDASVMQCVLAEIAACAPPRGAMDSAGRLR</sequence>
<proteinExistence type="predicted"/>
<evidence type="ECO:0000259" key="2">
    <source>
        <dbReference type="Pfam" id="PF00561"/>
    </source>
</evidence>
<dbReference type="GO" id="GO:0016787">
    <property type="term" value="F:hydrolase activity"/>
    <property type="evidence" value="ECO:0007669"/>
    <property type="project" value="UniProtKB-KW"/>
</dbReference>